<keyword evidence="1" id="KW-0805">Transcription regulation</keyword>
<dbReference type="EMBL" id="WSFA01000122">
    <property type="protein sequence ID" value="NDL41717.1"/>
    <property type="molecule type" value="Genomic_DNA"/>
</dbReference>
<comment type="caution">
    <text evidence="4">The sequence shown here is derived from an EMBL/GenBank/DDBJ whole genome shotgun (WGS) entry which is preliminary data.</text>
</comment>
<name>A0A6L9JQY6_PHOLM</name>
<evidence type="ECO:0000256" key="2">
    <source>
        <dbReference type="ARBA" id="ARBA00023125"/>
    </source>
</evidence>
<evidence type="ECO:0000313" key="5">
    <source>
        <dbReference type="Proteomes" id="UP000479300"/>
    </source>
</evidence>
<dbReference type="Pfam" id="PF00717">
    <property type="entry name" value="Peptidase_S24"/>
    <property type="match status" value="1"/>
</dbReference>
<organism evidence="4 5">
    <name type="scientific">Photorhabdus laumondii subsp. laumondii</name>
    <name type="common">Photorhabdus luminescens subsp. laumondii</name>
    <dbReference type="NCBI Taxonomy" id="141679"/>
    <lineage>
        <taxon>Bacteria</taxon>
        <taxon>Pseudomonadati</taxon>
        <taxon>Pseudomonadota</taxon>
        <taxon>Gammaproteobacteria</taxon>
        <taxon>Enterobacterales</taxon>
        <taxon>Morganellaceae</taxon>
        <taxon>Photorhabdus</taxon>
    </lineage>
</organism>
<evidence type="ECO:0000256" key="3">
    <source>
        <dbReference type="ARBA" id="ARBA00023163"/>
    </source>
</evidence>
<dbReference type="InterPro" id="IPR036286">
    <property type="entry name" value="LexA/Signal_pep-like_sf"/>
</dbReference>
<dbReference type="Gene3D" id="2.10.109.10">
    <property type="entry name" value="Umud Fragment, subunit A"/>
    <property type="match status" value="1"/>
</dbReference>
<dbReference type="InterPro" id="IPR001387">
    <property type="entry name" value="Cro/C1-type_HTH"/>
</dbReference>
<gene>
    <name evidence="4" type="ORF">GPY51_24075</name>
</gene>
<reference evidence="4 5" key="1">
    <citation type="submission" date="2019-12" db="EMBL/GenBank/DDBJ databases">
        <title>Engineering Photorhabdus to improve their lethality against agricultural pests.</title>
        <authorList>
            <person name="Machado R.A.R."/>
        </authorList>
    </citation>
    <scope>NUCLEOTIDE SEQUENCE [LARGE SCALE GENOMIC DNA]</scope>
    <source>
        <strain evidence="4 5">EN01</strain>
    </source>
</reference>
<dbReference type="InterPro" id="IPR010982">
    <property type="entry name" value="Lambda_DNA-bd_dom_sf"/>
</dbReference>
<keyword evidence="2" id="KW-0238">DNA-binding</keyword>
<dbReference type="Proteomes" id="UP000479300">
    <property type="component" value="Unassembled WGS sequence"/>
</dbReference>
<dbReference type="PANTHER" id="PTHR40661:SF3">
    <property type="entry name" value="FELS-1 PROPHAGE TRANSCRIPTIONAL REGULATOR"/>
    <property type="match status" value="1"/>
</dbReference>
<dbReference type="InterPro" id="IPR015927">
    <property type="entry name" value="Peptidase_S24_S26A/B/C"/>
</dbReference>
<dbReference type="InterPro" id="IPR039418">
    <property type="entry name" value="LexA-like"/>
</dbReference>
<sequence length="250" mass="28533">METKDIRRMNLRTLMEARIRQGTTKAYFAELIGIPASQLSQLTSENAVRNIGDIIARRVEASLGLPVGWLDVPQHANEIEYNRDNNHNDNKQRNYRLQKFSHEDTDQSYRIEQLNVELSCGGGRLNNDYPDVIRSIEIDPEYAKGMFGARKPSALKITTAVGDSMLGTVNPGELVVIDITVNRFVSDGIYAFTYCDALHIKRLQLLKDKLIVISDNKTYERWEIDSSDKDLFHIHGFVVGKWKVDYTRLG</sequence>
<dbReference type="Pfam" id="PF01381">
    <property type="entry name" value="HTH_3"/>
    <property type="match status" value="1"/>
</dbReference>
<dbReference type="GO" id="GO:0003677">
    <property type="term" value="F:DNA binding"/>
    <property type="evidence" value="ECO:0007669"/>
    <property type="project" value="UniProtKB-KW"/>
</dbReference>
<dbReference type="RefSeq" id="WP_162107749.1">
    <property type="nucleotide sequence ID" value="NZ_CAWPHK010000122.1"/>
</dbReference>
<dbReference type="SUPFAM" id="SSF51306">
    <property type="entry name" value="LexA/Signal peptidase"/>
    <property type="match status" value="1"/>
</dbReference>
<accession>A0A6L9JQY6</accession>
<dbReference type="AlphaFoldDB" id="A0A6L9JQY6"/>
<protein>
    <submittedName>
        <fullName evidence="4">Helix-turn-helix domain-containing protein</fullName>
    </submittedName>
</protein>
<dbReference type="PANTHER" id="PTHR40661">
    <property type="match status" value="1"/>
</dbReference>
<dbReference type="CDD" id="cd00093">
    <property type="entry name" value="HTH_XRE"/>
    <property type="match status" value="1"/>
</dbReference>
<dbReference type="CDD" id="cd06529">
    <property type="entry name" value="S24_LexA-like"/>
    <property type="match status" value="1"/>
</dbReference>
<evidence type="ECO:0000313" key="4">
    <source>
        <dbReference type="EMBL" id="NDL41717.1"/>
    </source>
</evidence>
<proteinExistence type="predicted"/>
<dbReference type="SMART" id="SM00530">
    <property type="entry name" value="HTH_XRE"/>
    <property type="match status" value="1"/>
</dbReference>
<dbReference type="SUPFAM" id="SSF47413">
    <property type="entry name" value="lambda repressor-like DNA-binding domains"/>
    <property type="match status" value="1"/>
</dbReference>
<evidence type="ECO:0000256" key="1">
    <source>
        <dbReference type="ARBA" id="ARBA00023015"/>
    </source>
</evidence>
<keyword evidence="3" id="KW-0804">Transcription</keyword>